<gene>
    <name evidence="1" type="ORF">KOM_12_293</name>
</gene>
<protein>
    <submittedName>
        <fullName evidence="1">Uncharacterized protein</fullName>
    </submittedName>
</protein>
<dbReference type="EMBL" id="MZ420154">
    <property type="protein sequence ID" value="QYA18562.1"/>
    <property type="molecule type" value="Genomic_DNA"/>
</dbReference>
<accession>A0A8F8PN79</accession>
<sequence length="94" mass="10642">MANNVLQTLVDMNMENEVAHDIIDLMSIAVATSRDQWMCSGCFADSSEHTASNYFICTSDVCYRSYCKECLKERGCICKCGQFIEVDSVSLWFD</sequence>
<name>A0A8F8PN79_9VIRU</name>
<evidence type="ECO:0000313" key="1">
    <source>
        <dbReference type="EMBL" id="QYA18562.1"/>
    </source>
</evidence>
<reference evidence="1" key="1">
    <citation type="submission" date="2021-06" db="EMBL/GenBank/DDBJ databases">
        <authorList>
            <person name="Rolland C."/>
        </authorList>
    </citation>
    <scope>NUCLEOTIDE SEQUENCE</scope>
    <source>
        <strain evidence="1">347.936635</strain>
    </source>
</reference>
<proteinExistence type="predicted"/>
<organism evidence="1">
    <name type="scientific">Clandestinovirus</name>
    <dbReference type="NCBI Taxonomy" id="2831644"/>
    <lineage>
        <taxon>Viruses</taxon>
    </lineage>
</organism>